<gene>
    <name evidence="9" type="ORF">THAPS_25320</name>
</gene>
<keyword evidence="6 8" id="KW-0472">Membrane</keyword>
<name>B5YLG5_THAPS</name>
<dbReference type="GO" id="GO:0016263">
    <property type="term" value="F:glycoprotein-N-acetylgalactosamine 3-beta-galactosyltransferase activity"/>
    <property type="evidence" value="ECO:0000318"/>
    <property type="project" value="GO_Central"/>
</dbReference>
<dbReference type="PANTHER" id="PTHR23033:SF14">
    <property type="entry name" value="GLYCOPROTEIN-N-ACETYLGALACTOSAMINE 3-BETA-GALACTOSYLTRANSFERASE 1-RELATED"/>
    <property type="match status" value="1"/>
</dbReference>
<dbReference type="STRING" id="35128.B5YLG5"/>
<keyword evidence="5 8" id="KW-1133">Transmembrane helix</keyword>
<evidence type="ECO:0000256" key="6">
    <source>
        <dbReference type="ARBA" id="ARBA00023136"/>
    </source>
</evidence>
<proteinExistence type="inferred from homology"/>
<evidence type="ECO:0000256" key="7">
    <source>
        <dbReference type="SAM" id="MobiDB-lite"/>
    </source>
</evidence>
<evidence type="ECO:0000313" key="10">
    <source>
        <dbReference type="Proteomes" id="UP000001449"/>
    </source>
</evidence>
<keyword evidence="3 8" id="KW-0812">Transmembrane</keyword>
<dbReference type="InterPro" id="IPR026050">
    <property type="entry name" value="C1GALT1/C1GALT1_chp1"/>
</dbReference>
<keyword evidence="4" id="KW-0735">Signal-anchor</keyword>
<dbReference type="OMA" id="REYVMVD"/>
<dbReference type="RefSeq" id="XP_002295508.1">
    <property type="nucleotide sequence ID" value="XM_002295472.1"/>
</dbReference>
<dbReference type="KEGG" id="tps:THAPS_25320"/>
<evidence type="ECO:0000256" key="3">
    <source>
        <dbReference type="ARBA" id="ARBA00022692"/>
    </source>
</evidence>
<evidence type="ECO:0000256" key="5">
    <source>
        <dbReference type="ARBA" id="ARBA00022989"/>
    </source>
</evidence>
<dbReference type="CAZy" id="GT31">
    <property type="family name" value="Glycosyltransferase Family 31"/>
</dbReference>
<dbReference type="eggNOG" id="KOG2246">
    <property type="taxonomic scope" value="Eukaryota"/>
</dbReference>
<protein>
    <submittedName>
        <fullName evidence="9">Uncharacterized protein</fullName>
    </submittedName>
</protein>
<dbReference type="HOGENOM" id="CLU_585963_0_0_1"/>
<organism evidence="9 10">
    <name type="scientific">Thalassiosira pseudonana</name>
    <name type="common">Marine diatom</name>
    <name type="synonym">Cyclotella nana</name>
    <dbReference type="NCBI Taxonomy" id="35128"/>
    <lineage>
        <taxon>Eukaryota</taxon>
        <taxon>Sar</taxon>
        <taxon>Stramenopiles</taxon>
        <taxon>Ochrophyta</taxon>
        <taxon>Bacillariophyta</taxon>
        <taxon>Coscinodiscophyceae</taxon>
        <taxon>Thalassiosirophycidae</taxon>
        <taxon>Thalassiosirales</taxon>
        <taxon>Thalassiosiraceae</taxon>
        <taxon>Thalassiosira</taxon>
    </lineage>
</organism>
<comment type="similarity">
    <text evidence="2">Belongs to the glycosyltransferase 31 family. Beta3-Gal-T subfamily.</text>
</comment>
<dbReference type="PANTHER" id="PTHR23033">
    <property type="entry name" value="BETA1,3-GALACTOSYLTRANSFERASE"/>
    <property type="match status" value="1"/>
</dbReference>
<accession>B5YLG5</accession>
<feature type="transmembrane region" description="Helical" evidence="8">
    <location>
        <begin position="30"/>
        <end position="49"/>
    </location>
</feature>
<dbReference type="Proteomes" id="UP000001449">
    <property type="component" value="Chromosome 18"/>
</dbReference>
<sequence length="467" mass="54195">MAPRRNGHSYSLDTNKQVLERKRNGSLFKIFFMTLIAVAVSLSVMAVNLTRQLSSSSSESSSALPRSVAASESSSSVSRAIDKKPSAAIEIPPPLPNNNNNNGQLLTPGATRNNGKYAQDRVYCMVPFVWNEEFYHVIMQTWGKRCDVIKFFTDSVVLDGGKIQGDKITEDPMRGYKPYYEFEEGTFPQNVVFMNMTRPWTGCKDEETGKPKICRHIWEKMWRSWVYVGDYDLDKAEWFCKVDYDTFLFPENLQYYVHDYKKWDPFNEHHYFGHYLSHRGSRAPLIAGACACWSHKTMHDIAEVYRTMPKGYKGDERGKCEDRAGATEEVSTSLCLKDKLGVTAEAARDEEMREYVMVDPYHNHLTWNRTEQGEWWFWKGKPANAGQLEDCCARRPIAFHKYKVKKQMEELEHQFYGSRGAENEEYNKLKEAQRSSAGPFRIFKKPRRTLTCVDWIFEERWSATLVF</sequence>
<dbReference type="Gene3D" id="3.90.550.50">
    <property type="match status" value="1"/>
</dbReference>
<reference evidence="9 10" key="1">
    <citation type="journal article" date="2004" name="Science">
        <title>The genome of the diatom Thalassiosira pseudonana: ecology, evolution, and metabolism.</title>
        <authorList>
            <person name="Armbrust E.V."/>
            <person name="Berges J.A."/>
            <person name="Bowler C."/>
            <person name="Green B.R."/>
            <person name="Martinez D."/>
            <person name="Putnam N.H."/>
            <person name="Zhou S."/>
            <person name="Allen A.E."/>
            <person name="Apt K.E."/>
            <person name="Bechner M."/>
            <person name="Brzezinski M.A."/>
            <person name="Chaal B.K."/>
            <person name="Chiovitti A."/>
            <person name="Davis A.K."/>
            <person name="Demarest M.S."/>
            <person name="Detter J.C."/>
            <person name="Glavina T."/>
            <person name="Goodstein D."/>
            <person name="Hadi M.Z."/>
            <person name="Hellsten U."/>
            <person name="Hildebrand M."/>
            <person name="Jenkins B.D."/>
            <person name="Jurka J."/>
            <person name="Kapitonov V.V."/>
            <person name="Kroger N."/>
            <person name="Lau W.W."/>
            <person name="Lane T.W."/>
            <person name="Larimer F.W."/>
            <person name="Lippmeier J.C."/>
            <person name="Lucas S."/>
            <person name="Medina M."/>
            <person name="Montsant A."/>
            <person name="Obornik M."/>
            <person name="Parker M.S."/>
            <person name="Palenik B."/>
            <person name="Pazour G.J."/>
            <person name="Richardson P.M."/>
            <person name="Rynearson T.A."/>
            <person name="Saito M.A."/>
            <person name="Schwartz D.C."/>
            <person name="Thamatrakoln K."/>
            <person name="Valentin K."/>
            <person name="Vardi A."/>
            <person name="Wilkerson F.P."/>
            <person name="Rokhsar D.S."/>
        </authorList>
    </citation>
    <scope>NUCLEOTIDE SEQUENCE [LARGE SCALE GENOMIC DNA]</scope>
    <source>
        <strain evidence="9 10">CCMP1335</strain>
    </source>
</reference>
<dbReference type="GO" id="GO:0016020">
    <property type="term" value="C:membrane"/>
    <property type="evidence" value="ECO:0007669"/>
    <property type="project" value="UniProtKB-SubCell"/>
</dbReference>
<dbReference type="EMBL" id="CP001159">
    <property type="protein sequence ID" value="ACI64225.1"/>
    <property type="molecule type" value="Genomic_DNA"/>
</dbReference>
<dbReference type="AlphaFoldDB" id="B5YLG5"/>
<feature type="region of interest" description="Disordered" evidence="7">
    <location>
        <begin position="87"/>
        <end position="111"/>
    </location>
</feature>
<evidence type="ECO:0000256" key="2">
    <source>
        <dbReference type="ARBA" id="ARBA00006462"/>
    </source>
</evidence>
<dbReference type="FunFam" id="3.90.550.50:FF:000098">
    <property type="entry name" value="Predicted protein"/>
    <property type="match status" value="1"/>
</dbReference>
<keyword evidence="10" id="KW-1185">Reference proteome</keyword>
<reference evidence="9 10" key="2">
    <citation type="journal article" date="2008" name="Nature">
        <title>The Phaeodactylum genome reveals the evolutionary history of diatom genomes.</title>
        <authorList>
            <person name="Bowler C."/>
            <person name="Allen A.E."/>
            <person name="Badger J.H."/>
            <person name="Grimwood J."/>
            <person name="Jabbari K."/>
            <person name="Kuo A."/>
            <person name="Maheswari U."/>
            <person name="Martens C."/>
            <person name="Maumus F."/>
            <person name="Otillar R.P."/>
            <person name="Rayko E."/>
            <person name="Salamov A."/>
            <person name="Vandepoele K."/>
            <person name="Beszteri B."/>
            <person name="Gruber A."/>
            <person name="Heijde M."/>
            <person name="Katinka M."/>
            <person name="Mock T."/>
            <person name="Valentin K."/>
            <person name="Verret F."/>
            <person name="Berges J.A."/>
            <person name="Brownlee C."/>
            <person name="Cadoret J.P."/>
            <person name="Chiovitti A."/>
            <person name="Choi C.J."/>
            <person name="Coesel S."/>
            <person name="De Martino A."/>
            <person name="Detter J.C."/>
            <person name="Durkin C."/>
            <person name="Falciatore A."/>
            <person name="Fournet J."/>
            <person name="Haruta M."/>
            <person name="Huysman M.J."/>
            <person name="Jenkins B.D."/>
            <person name="Jiroutova K."/>
            <person name="Jorgensen R.E."/>
            <person name="Joubert Y."/>
            <person name="Kaplan A."/>
            <person name="Kroger N."/>
            <person name="Kroth P.G."/>
            <person name="La Roche J."/>
            <person name="Lindquist E."/>
            <person name="Lommer M."/>
            <person name="Martin-Jezequel V."/>
            <person name="Lopez P.J."/>
            <person name="Lucas S."/>
            <person name="Mangogna M."/>
            <person name="McGinnis K."/>
            <person name="Medlin L.K."/>
            <person name="Montsant A."/>
            <person name="Oudot-Le Secq M.P."/>
            <person name="Napoli C."/>
            <person name="Obornik M."/>
            <person name="Parker M.S."/>
            <person name="Petit J.L."/>
            <person name="Porcel B.M."/>
            <person name="Poulsen N."/>
            <person name="Robison M."/>
            <person name="Rychlewski L."/>
            <person name="Rynearson T.A."/>
            <person name="Schmutz J."/>
            <person name="Shapiro H."/>
            <person name="Siaut M."/>
            <person name="Stanley M."/>
            <person name="Sussman M.R."/>
            <person name="Taylor A.R."/>
            <person name="Vardi A."/>
            <person name="von Dassow P."/>
            <person name="Vyverman W."/>
            <person name="Willis A."/>
            <person name="Wyrwicz L.S."/>
            <person name="Rokhsar D.S."/>
            <person name="Weissenbach J."/>
            <person name="Armbrust E.V."/>
            <person name="Green B.R."/>
            <person name="Van de Peer Y."/>
            <person name="Grigoriev I.V."/>
        </authorList>
    </citation>
    <scope>NUCLEOTIDE SEQUENCE [LARGE SCALE GENOMIC DNA]</scope>
    <source>
        <strain evidence="9 10">CCMP1335</strain>
    </source>
</reference>
<evidence type="ECO:0000256" key="4">
    <source>
        <dbReference type="ARBA" id="ARBA00022968"/>
    </source>
</evidence>
<dbReference type="PaxDb" id="35128-Thaps25320"/>
<dbReference type="InParanoid" id="B5YLG5"/>
<dbReference type="GeneID" id="7442170"/>
<evidence type="ECO:0000256" key="1">
    <source>
        <dbReference type="ARBA" id="ARBA00004606"/>
    </source>
</evidence>
<evidence type="ECO:0000256" key="8">
    <source>
        <dbReference type="SAM" id="Phobius"/>
    </source>
</evidence>
<comment type="subcellular location">
    <subcellularLocation>
        <location evidence="1">Membrane</location>
        <topology evidence="1">Single-pass type II membrane protein</topology>
    </subcellularLocation>
</comment>
<evidence type="ECO:0000313" key="9">
    <source>
        <dbReference type="EMBL" id="ACI64225.1"/>
    </source>
</evidence>